<protein>
    <submittedName>
        <fullName evidence="1">Zn-dependent protease</fullName>
    </submittedName>
</protein>
<gene>
    <name evidence="1" type="ORF">DLJ53_27660</name>
</gene>
<dbReference type="Gene3D" id="3.30.2010.20">
    <property type="match status" value="1"/>
</dbReference>
<dbReference type="GO" id="GO:0008233">
    <property type="term" value="F:peptidase activity"/>
    <property type="evidence" value="ECO:0007669"/>
    <property type="project" value="UniProtKB-KW"/>
</dbReference>
<dbReference type="CDD" id="cd12952">
    <property type="entry name" value="MMP_ACEL2062"/>
    <property type="match status" value="1"/>
</dbReference>
<sequence>MDAETFASLARAQYELLPEDVRALTQDVEIRVADEASPDVLASMGIDHPLDLLGLFQGVGLSNGGGAEYTGMMPNRVWLYRLPILAYQRGSENSVEEVIRHVLVHEIGHHFGLSDDDMYAIDDADD</sequence>
<dbReference type="Proteomes" id="UP000249590">
    <property type="component" value="Unassembled WGS sequence"/>
</dbReference>
<comment type="caution">
    <text evidence="1">The sequence shown here is derived from an EMBL/GenBank/DDBJ whole genome shotgun (WGS) entry which is preliminary data.</text>
</comment>
<dbReference type="GO" id="GO:0006508">
    <property type="term" value="P:proteolysis"/>
    <property type="evidence" value="ECO:0007669"/>
    <property type="project" value="UniProtKB-KW"/>
</dbReference>
<reference evidence="1 2" key="1">
    <citation type="submission" date="2018-05" db="EMBL/GenBank/DDBJ databases">
        <title>Acuticoccus sediminis sp. nov., isolated from deep-sea sediment of Indian Ocean.</title>
        <authorList>
            <person name="Liu X."/>
            <person name="Lai Q."/>
            <person name="Du Y."/>
            <person name="Sun F."/>
            <person name="Zhang X."/>
            <person name="Wang S."/>
            <person name="Shao Z."/>
        </authorList>
    </citation>
    <scope>NUCLEOTIDE SEQUENCE [LARGE SCALE GENOMIC DNA]</scope>
    <source>
        <strain evidence="1 2">PTG4-2</strain>
    </source>
</reference>
<name>A0A8B2NJ02_9HYPH</name>
<keyword evidence="1" id="KW-0645">Protease</keyword>
<keyword evidence="1" id="KW-0378">Hydrolase</keyword>
<accession>A0A8B2NJ02</accession>
<dbReference type="InterPro" id="IPR038555">
    <property type="entry name" value="Zincin_1_sf"/>
</dbReference>
<dbReference type="EMBL" id="QHHQ01000008">
    <property type="protein sequence ID" value="RAH97632.1"/>
    <property type="molecule type" value="Genomic_DNA"/>
</dbReference>
<dbReference type="SUPFAM" id="SSF55486">
    <property type="entry name" value="Metalloproteases ('zincins'), catalytic domain"/>
    <property type="match status" value="1"/>
</dbReference>
<dbReference type="AlphaFoldDB" id="A0A8B2NJ02"/>
<evidence type="ECO:0000313" key="1">
    <source>
        <dbReference type="EMBL" id="RAH97632.1"/>
    </source>
</evidence>
<keyword evidence="2" id="KW-1185">Reference proteome</keyword>
<proteinExistence type="predicted"/>
<evidence type="ECO:0000313" key="2">
    <source>
        <dbReference type="Proteomes" id="UP000249590"/>
    </source>
</evidence>
<dbReference type="Pfam" id="PF06262">
    <property type="entry name" value="Zincin_1"/>
    <property type="match status" value="1"/>
</dbReference>
<dbReference type="InterPro" id="IPR010428">
    <property type="entry name" value="Zincin_1"/>
</dbReference>
<dbReference type="OrthoDB" id="9806895at2"/>
<dbReference type="RefSeq" id="WP_111351438.1">
    <property type="nucleotide sequence ID" value="NZ_QHHQ01000008.1"/>
</dbReference>
<organism evidence="1 2">
    <name type="scientific">Acuticoccus sediminis</name>
    <dbReference type="NCBI Taxonomy" id="2184697"/>
    <lineage>
        <taxon>Bacteria</taxon>
        <taxon>Pseudomonadati</taxon>
        <taxon>Pseudomonadota</taxon>
        <taxon>Alphaproteobacteria</taxon>
        <taxon>Hyphomicrobiales</taxon>
        <taxon>Amorphaceae</taxon>
        <taxon>Acuticoccus</taxon>
    </lineage>
</organism>